<dbReference type="InterPro" id="IPR003959">
    <property type="entry name" value="ATPase_AAA_core"/>
</dbReference>
<evidence type="ECO:0000256" key="1">
    <source>
        <dbReference type="ARBA" id="ARBA00008675"/>
    </source>
</evidence>
<feature type="domain" description="Clp ATPase C-terminal" evidence="8">
    <location>
        <begin position="785"/>
        <end position="876"/>
    </location>
</feature>
<evidence type="ECO:0000259" key="7">
    <source>
        <dbReference type="SMART" id="SM00382"/>
    </source>
</evidence>
<keyword evidence="2" id="KW-0677">Repeat</keyword>
<dbReference type="PROSITE" id="PS00870">
    <property type="entry name" value="CLPAB_1"/>
    <property type="match status" value="1"/>
</dbReference>
<dbReference type="CDD" id="cd19499">
    <property type="entry name" value="RecA-like_ClpB_Hsp104-like"/>
    <property type="match status" value="1"/>
</dbReference>
<dbReference type="PRINTS" id="PR00300">
    <property type="entry name" value="CLPPROTEASEA"/>
</dbReference>
<evidence type="ECO:0000256" key="4">
    <source>
        <dbReference type="ARBA" id="ARBA00022840"/>
    </source>
</evidence>
<dbReference type="Gene3D" id="1.10.1780.10">
    <property type="entry name" value="Clp, N-terminal domain"/>
    <property type="match status" value="1"/>
</dbReference>
<dbReference type="GO" id="GO:0034605">
    <property type="term" value="P:cellular response to heat"/>
    <property type="evidence" value="ECO:0007669"/>
    <property type="project" value="TreeGrafter"/>
</dbReference>
<dbReference type="Gene3D" id="3.40.50.300">
    <property type="entry name" value="P-loop containing nucleotide triphosphate hydrolases"/>
    <property type="match status" value="3"/>
</dbReference>
<dbReference type="InterPro" id="IPR036628">
    <property type="entry name" value="Clp_N_dom_sf"/>
</dbReference>
<proteinExistence type="inferred from homology"/>
<dbReference type="EMBL" id="CP044222">
    <property type="protein sequence ID" value="QEW05716.1"/>
    <property type="molecule type" value="Genomic_DNA"/>
</dbReference>
<accession>A0A5J6LBD2</accession>
<dbReference type="Pfam" id="PF07724">
    <property type="entry name" value="AAA_2"/>
    <property type="match status" value="1"/>
</dbReference>
<protein>
    <submittedName>
        <fullName evidence="9">Type VI secretion system ATPase TssH</fullName>
    </submittedName>
</protein>
<dbReference type="Pfam" id="PF17871">
    <property type="entry name" value="AAA_lid_9"/>
    <property type="match status" value="1"/>
</dbReference>
<dbReference type="InterPro" id="IPR019489">
    <property type="entry name" value="Clp_ATPase_C"/>
</dbReference>
<dbReference type="FunFam" id="3.40.50.300:FF:000010">
    <property type="entry name" value="Chaperone clpB 1, putative"/>
    <property type="match status" value="1"/>
</dbReference>
<evidence type="ECO:0000313" key="9">
    <source>
        <dbReference type="EMBL" id="QEW05716.1"/>
    </source>
</evidence>
<dbReference type="Pfam" id="PF10431">
    <property type="entry name" value="ClpB_D2-small"/>
    <property type="match status" value="1"/>
</dbReference>
<dbReference type="Pfam" id="PF02861">
    <property type="entry name" value="Clp_N"/>
    <property type="match status" value="1"/>
</dbReference>
<dbReference type="RefSeq" id="WP_151053760.1">
    <property type="nucleotide sequence ID" value="NZ_CP044222.1"/>
</dbReference>
<dbReference type="InterPro" id="IPR003593">
    <property type="entry name" value="AAA+_ATPase"/>
</dbReference>
<dbReference type="InterPro" id="IPR001270">
    <property type="entry name" value="ClpA/B"/>
</dbReference>
<dbReference type="SUPFAM" id="SSF52540">
    <property type="entry name" value="P-loop containing nucleoside triphosphate hydrolases"/>
    <property type="match status" value="2"/>
</dbReference>
<dbReference type="GO" id="GO:0005737">
    <property type="term" value="C:cytoplasm"/>
    <property type="evidence" value="ECO:0007669"/>
    <property type="project" value="TreeGrafter"/>
</dbReference>
<keyword evidence="4" id="KW-0067">ATP-binding</keyword>
<dbReference type="KEGG" id="nik:F5I99_04000"/>
<dbReference type="PANTHER" id="PTHR11638">
    <property type="entry name" value="ATP-DEPENDENT CLP PROTEASE"/>
    <property type="match status" value="1"/>
</dbReference>
<name>A0A5J6LBD2_9GAMM</name>
<dbReference type="Pfam" id="PF00004">
    <property type="entry name" value="AAA"/>
    <property type="match status" value="1"/>
</dbReference>
<dbReference type="FunFam" id="3.40.50.300:FF:000025">
    <property type="entry name" value="ATP-dependent Clp protease subunit"/>
    <property type="match status" value="1"/>
</dbReference>
<feature type="region of interest" description="Disordered" evidence="6">
    <location>
        <begin position="154"/>
        <end position="184"/>
    </location>
</feature>
<evidence type="ECO:0000256" key="5">
    <source>
        <dbReference type="ARBA" id="ARBA00023186"/>
    </source>
</evidence>
<evidence type="ECO:0000259" key="8">
    <source>
        <dbReference type="SMART" id="SM01086"/>
    </source>
</evidence>
<organism evidence="9 10">
    <name type="scientific">Nitrincola iocasae</name>
    <dbReference type="NCBI Taxonomy" id="2614693"/>
    <lineage>
        <taxon>Bacteria</taxon>
        <taxon>Pseudomonadati</taxon>
        <taxon>Pseudomonadota</taxon>
        <taxon>Gammaproteobacteria</taxon>
        <taxon>Oceanospirillales</taxon>
        <taxon>Oceanospirillaceae</taxon>
        <taxon>Nitrincola</taxon>
    </lineage>
</organism>
<dbReference type="InterPro" id="IPR018368">
    <property type="entry name" value="ClpA/B_CS1"/>
</dbReference>
<dbReference type="InterPro" id="IPR050130">
    <property type="entry name" value="ClpA_ClpB"/>
</dbReference>
<dbReference type="InterPro" id="IPR027417">
    <property type="entry name" value="P-loop_NTPase"/>
</dbReference>
<dbReference type="PANTHER" id="PTHR11638:SF184">
    <property type="entry name" value="ATPASE WITH CHAPERONE ACTIVITY"/>
    <property type="match status" value="1"/>
</dbReference>
<keyword evidence="3" id="KW-0547">Nucleotide-binding</keyword>
<dbReference type="AlphaFoldDB" id="A0A5J6LBD2"/>
<keyword evidence="5" id="KW-0143">Chaperone</keyword>
<feature type="domain" description="AAA+ ATPase" evidence="7">
    <location>
        <begin position="229"/>
        <end position="375"/>
    </location>
</feature>
<dbReference type="InterPro" id="IPR041546">
    <property type="entry name" value="ClpA/ClpB_AAA_lid"/>
</dbReference>
<evidence type="ECO:0000256" key="2">
    <source>
        <dbReference type="ARBA" id="ARBA00022737"/>
    </source>
</evidence>
<dbReference type="InterPro" id="IPR017729">
    <property type="entry name" value="ATPase_T6SS_ClpV1"/>
</dbReference>
<evidence type="ECO:0000256" key="6">
    <source>
        <dbReference type="SAM" id="MobiDB-lite"/>
    </source>
</evidence>
<comment type="similarity">
    <text evidence="1">Belongs to the ClpA/ClpB family.</text>
</comment>
<dbReference type="SUPFAM" id="SSF81923">
    <property type="entry name" value="Double Clp-N motif"/>
    <property type="match status" value="1"/>
</dbReference>
<dbReference type="GO" id="GO:0005524">
    <property type="term" value="F:ATP binding"/>
    <property type="evidence" value="ECO:0007669"/>
    <property type="project" value="UniProtKB-KW"/>
</dbReference>
<dbReference type="NCBIfam" id="TIGR03345">
    <property type="entry name" value="VI_ClpV1"/>
    <property type="match status" value="1"/>
</dbReference>
<evidence type="ECO:0000313" key="10">
    <source>
        <dbReference type="Proteomes" id="UP000325606"/>
    </source>
</evidence>
<dbReference type="SMART" id="SM01086">
    <property type="entry name" value="ClpB_D2-small"/>
    <property type="match status" value="1"/>
</dbReference>
<dbReference type="SMART" id="SM00382">
    <property type="entry name" value="AAA"/>
    <property type="match status" value="2"/>
</dbReference>
<evidence type="ECO:0000256" key="3">
    <source>
        <dbReference type="ARBA" id="ARBA00022741"/>
    </source>
</evidence>
<dbReference type="Gene3D" id="1.10.8.60">
    <property type="match status" value="1"/>
</dbReference>
<feature type="domain" description="AAA+ ATPase" evidence="7">
    <location>
        <begin position="613"/>
        <end position="783"/>
    </location>
</feature>
<dbReference type="Proteomes" id="UP000325606">
    <property type="component" value="Chromosome"/>
</dbReference>
<sequence length="885" mass="97210">MNARALIGKLSETSREGVETAASVAVAHRHYAVELEHLVIGLLRTESNQLAGLLAAYNLNAVRVIEEMERNIAHFDQGNTQAPAFSPRVIEVFKKAWMLSSLEYGFPAIASAACLVVLFKDESLRLLMLSRCASLQQADLDRIVREGQRLARHEFTSFSESTPEGDATDSAEVHPQAGAAQPAARFGKPSALDAYTLDLTARARAGQLDPVVGREAEVRQVIDILCRRRQNNPILTGEAGVGKTSIVEGLAQRVIEGQVPESLRQVVIRILDLTLLQAGAGVRGEFEQRLKSVIEEVKQSPVPIILFIDEAHTLVGAGGNGGQGDAANILKPALARGELRTIAATTWAEYKKYFEKDAALTRRFQVVKVEEPSIEQATAMLRAVADRFETHHGVMILDDAIQAAVTLSKRYISGRQLPDVCISLLDTACSRVSMQHQSSPSHLENIQAAIQQLSLQVKGLEREQQAYGVTHQALDSLVSRLSDLDIERLAVEQRWQSESDLVTQIVALRGQLTESPEEPLELHQQLSDLQQQLQLLQGEQPLIRPHVDVQVVSEVVSAWTGIPAGKMLSGDVQRVMSLRHDLGKRIVGQDHAIDRVSESVRVSSARLSDPRQPLAVFMFCGTSGVGKTETALALADLMYGGEQNLTVINMSEYKEEHKVSLLMGSPPGYVGYGEGGVLTEAVRRKPYSVVLLDEIEKAHPGIQDIFYQVFDKGTLKDGEGRDIDFRNTLIIMTSNAGTETLTGLAADPDTLPDGEQLESLIKPELLRYFKPAFLGRLRIIPYLPLQDDAMAGIVRLQLDKIVQRIAQEHGVQLRYDDQLLQTIVSRCKEVDTGARNAIHIISKQILPALSLVLLNSLTDEQPLSTLHLSVDDNGQFSVERGDQSL</sequence>
<dbReference type="GO" id="GO:0016887">
    <property type="term" value="F:ATP hydrolysis activity"/>
    <property type="evidence" value="ECO:0007669"/>
    <property type="project" value="InterPro"/>
</dbReference>
<dbReference type="CDD" id="cd00009">
    <property type="entry name" value="AAA"/>
    <property type="match status" value="1"/>
</dbReference>
<reference evidence="9 10" key="1">
    <citation type="submission" date="2019-09" db="EMBL/GenBank/DDBJ databases">
        <title>Nitrincola iocasae sp. nov., a bacterium isolated from the sediment collected at a cold seep field in South China Sea.</title>
        <authorList>
            <person name="Zhang H."/>
            <person name="Wang H."/>
            <person name="Li C."/>
        </authorList>
    </citation>
    <scope>NUCLEOTIDE SEQUENCE [LARGE SCALE GENOMIC DNA]</scope>
    <source>
        <strain evidence="9 10">KXZD1103</strain>
    </source>
</reference>
<gene>
    <name evidence="9" type="primary">tssH</name>
    <name evidence="9" type="ORF">F5I99_04000</name>
</gene>
<dbReference type="InterPro" id="IPR004176">
    <property type="entry name" value="Clp_R_N"/>
</dbReference>
<keyword evidence="10" id="KW-1185">Reference proteome</keyword>